<accession>A0A1I7IIA2</accession>
<gene>
    <name evidence="1" type="ORF">SAMN05421784_1216</name>
</gene>
<reference evidence="2" key="1">
    <citation type="submission" date="2016-10" db="EMBL/GenBank/DDBJ databases">
        <authorList>
            <person name="Varghese N."/>
            <person name="Submissions S."/>
        </authorList>
    </citation>
    <scope>NUCLEOTIDE SEQUENCE [LARGE SCALE GENOMIC DNA]</scope>
    <source>
        <strain evidence="2">DSM 18168</strain>
    </source>
</reference>
<proteinExistence type="predicted"/>
<dbReference type="AlphaFoldDB" id="A0A1I7IIA2"/>
<evidence type="ECO:0000313" key="2">
    <source>
        <dbReference type="Proteomes" id="UP000242496"/>
    </source>
</evidence>
<name>A0A1I7IIA2_9GAMM</name>
<protein>
    <recommendedName>
        <fullName evidence="3">Helix-turn-helix domain-containing protein</fullName>
    </recommendedName>
</protein>
<dbReference type="Proteomes" id="UP000242496">
    <property type="component" value="Unassembled WGS sequence"/>
</dbReference>
<evidence type="ECO:0008006" key="3">
    <source>
        <dbReference type="Google" id="ProtNLM"/>
    </source>
</evidence>
<sequence>MTESPYIKTQELADRYCVKPHTIRLWCGNGKQRRKGFPKPKFLSDQLNFLRQDILDWENGKQCPPNFLVLSCRAPHRAPLP</sequence>
<dbReference type="OrthoDB" id="6445555at2"/>
<keyword evidence="2" id="KW-1185">Reference proteome</keyword>
<dbReference type="EMBL" id="FPBJ01000021">
    <property type="protein sequence ID" value="SFU72653.1"/>
    <property type="molecule type" value="Genomic_DNA"/>
</dbReference>
<evidence type="ECO:0000313" key="1">
    <source>
        <dbReference type="EMBL" id="SFU72653.1"/>
    </source>
</evidence>
<organism evidence="1 2">
    <name type="scientific">Xenorhabdus koppenhoeferi</name>
    <dbReference type="NCBI Taxonomy" id="351659"/>
    <lineage>
        <taxon>Bacteria</taxon>
        <taxon>Pseudomonadati</taxon>
        <taxon>Pseudomonadota</taxon>
        <taxon>Gammaproteobacteria</taxon>
        <taxon>Enterobacterales</taxon>
        <taxon>Morganellaceae</taxon>
        <taxon>Xenorhabdus</taxon>
    </lineage>
</organism>